<dbReference type="RefSeq" id="WP_055158310.1">
    <property type="nucleotide sequence ID" value="NZ_CYXR01000028.1"/>
</dbReference>
<dbReference type="Gene3D" id="2.60.420.10">
    <property type="entry name" value="Maltose phosphorylase, domain 3"/>
    <property type="match status" value="1"/>
</dbReference>
<evidence type="ECO:0000313" key="2">
    <source>
        <dbReference type="EMBL" id="CUN13782.1"/>
    </source>
</evidence>
<dbReference type="SUPFAM" id="SSF48208">
    <property type="entry name" value="Six-hairpin glycosidases"/>
    <property type="match status" value="1"/>
</dbReference>
<proteinExistence type="predicted"/>
<gene>
    <name evidence="2" type="ORF">ERS852574_02946</name>
</gene>
<name>A0A173UFJ3_9FIRM</name>
<dbReference type="GO" id="GO:0005975">
    <property type="term" value="P:carbohydrate metabolic process"/>
    <property type="evidence" value="ECO:0007669"/>
    <property type="project" value="InterPro"/>
</dbReference>
<dbReference type="InterPro" id="IPR012341">
    <property type="entry name" value="6hp_glycosidase-like_sf"/>
</dbReference>
<dbReference type="Proteomes" id="UP000095727">
    <property type="component" value="Unassembled WGS sequence"/>
</dbReference>
<evidence type="ECO:0000259" key="1">
    <source>
        <dbReference type="Pfam" id="PF17389"/>
    </source>
</evidence>
<reference evidence="2 3" key="1">
    <citation type="submission" date="2015-09" db="EMBL/GenBank/DDBJ databases">
        <authorList>
            <consortium name="Pathogen Informatics"/>
        </authorList>
    </citation>
    <scope>NUCLEOTIDE SEQUENCE [LARGE SCALE GENOMIC DNA]</scope>
    <source>
        <strain evidence="2 3">2789STDY5834962</strain>
    </source>
</reference>
<sequence>MKIRESYGSRRYEEEYRAALEKSVHYFRQNSCITELRKMGYAQTKLQVEYEAEEYGKSEICCLDAETNTFFNSESAEKFIAENDLSKCENVNIYGDIRQIYCFGYDDKKVVYALTESDGMQNYITIPYISGENGEFCTDISSHRIWKREFSEKTSNLDCALRFRIAPDTWPNIKIKEADMSPDDIFAHAYEAIFNMEINSEKQVEIQLPYQKLCWNSEKKVLTCGKYQMEIKCDKKLSFVTIFDQYLTEIIADNKVLVLLNNLTNKAKEISVIDISGNLGKIRVGEDNDPHIQVETDKDTETEIVVYGLRGLAYSKDATEALRRKKKEDRLIFANDKFKVFDNHVEDSCYGRPDVYIISPEEIVSADRILEEFQWRKTKWGDMTRKSWRTDKWTADLSLKKYPTLKSASDILSATWNLAMTVFDRCTNGGYALPGQEHLWQAGLFQCKGEGFGVWLRDSVHIAMRGGNLIDPETAGRSLLYAVKKGFDNGSDGPAMGAVGLWDYYLATGDRSALEEGYETLLETMTEIENRYNEEKGLVRAEQSTSNDAFPEPENAGYSLGSECYYMKAYDSMAKIEKLLHGENEKSKKWSKISEQLCEKIREEYWNDEAGYFTSGPKGSEAYENQIWETSGEEAALWDKFHIATPEQKREILNSGIHTAMTPYGIRLFPHRKEHNHFVGPVWPVWESGFASAAAESQNKELLLTMIAQQMRTAVLHKNFHEVLEADTGKSWRWPGQLWHACGFAAQILYGVFGISYDEQGMRFNPCVPEIFKEIEIQNLNYQSAKLTVKISGTGTVECVILDDEKVDFIPYSLTGNHIVHIKLTETESECI</sequence>
<dbReference type="Pfam" id="PF17389">
    <property type="entry name" value="Bac_rhamnosid6H"/>
    <property type="match status" value="1"/>
</dbReference>
<feature type="domain" description="Alpha-L-rhamnosidase six-hairpin glycosidase" evidence="1">
    <location>
        <begin position="497"/>
        <end position="613"/>
    </location>
</feature>
<dbReference type="InterPro" id="IPR008928">
    <property type="entry name" value="6-hairpin_glycosidase_sf"/>
</dbReference>
<dbReference type="EMBL" id="CYXR01000028">
    <property type="protein sequence ID" value="CUN13782.1"/>
    <property type="molecule type" value="Genomic_DNA"/>
</dbReference>
<accession>A0A173UFJ3</accession>
<dbReference type="InterPro" id="IPR035396">
    <property type="entry name" value="Bac_rhamnosid6H"/>
</dbReference>
<evidence type="ECO:0000313" key="3">
    <source>
        <dbReference type="Proteomes" id="UP000095727"/>
    </source>
</evidence>
<dbReference type="AlphaFoldDB" id="A0A173UFJ3"/>
<organism evidence="2 3">
    <name type="scientific">Coprococcus comes</name>
    <dbReference type="NCBI Taxonomy" id="410072"/>
    <lineage>
        <taxon>Bacteria</taxon>
        <taxon>Bacillati</taxon>
        <taxon>Bacillota</taxon>
        <taxon>Clostridia</taxon>
        <taxon>Lachnospirales</taxon>
        <taxon>Lachnospiraceae</taxon>
        <taxon>Coprococcus</taxon>
    </lineage>
</organism>
<protein>
    <submittedName>
        <fullName evidence="2">Cellobiose phosphorylase</fullName>
    </submittedName>
</protein>
<dbReference type="Gene3D" id="1.50.10.10">
    <property type="match status" value="1"/>
</dbReference>